<evidence type="ECO:0000256" key="1">
    <source>
        <dbReference type="ARBA" id="ARBA00007768"/>
    </source>
</evidence>
<dbReference type="PANTHER" id="PTHR12598">
    <property type="entry name" value="COPPER HOMEOSTASIS PROTEIN CUTC"/>
    <property type="match status" value="1"/>
</dbReference>
<evidence type="ECO:0000313" key="4">
    <source>
        <dbReference type="Proteomes" id="UP000199109"/>
    </source>
</evidence>
<dbReference type="GO" id="GO:0005737">
    <property type="term" value="C:cytoplasm"/>
    <property type="evidence" value="ECO:0007669"/>
    <property type="project" value="UniProtKB-SubCell"/>
</dbReference>
<dbReference type="EMBL" id="FNAO01000003">
    <property type="protein sequence ID" value="SDE14271.1"/>
    <property type="molecule type" value="Genomic_DNA"/>
</dbReference>
<dbReference type="InterPro" id="IPR005627">
    <property type="entry name" value="CutC-like"/>
</dbReference>
<gene>
    <name evidence="2" type="primary">cutC</name>
    <name evidence="3" type="ORF">SAMN05421636_103382</name>
</gene>
<keyword evidence="4" id="KW-1185">Reference proteome</keyword>
<evidence type="ECO:0000313" key="3">
    <source>
        <dbReference type="EMBL" id="SDE14271.1"/>
    </source>
</evidence>
<accession>A0A1G7AHG7</accession>
<comment type="subcellular location">
    <subcellularLocation>
        <location evidence="2">Cytoplasm</location>
    </subcellularLocation>
</comment>
<organism evidence="3 4">
    <name type="scientific">Pricia antarctica</name>
    <dbReference type="NCBI Taxonomy" id="641691"/>
    <lineage>
        <taxon>Bacteria</taxon>
        <taxon>Pseudomonadati</taxon>
        <taxon>Bacteroidota</taxon>
        <taxon>Flavobacteriia</taxon>
        <taxon>Flavobacteriales</taxon>
        <taxon>Flavobacteriaceae</taxon>
        <taxon>Pricia</taxon>
    </lineage>
</organism>
<comment type="similarity">
    <text evidence="1 2">Belongs to the CutC family.</text>
</comment>
<dbReference type="FunFam" id="3.20.20.380:FF:000001">
    <property type="entry name" value="Copper homeostasis protein CutC"/>
    <property type="match status" value="1"/>
</dbReference>
<dbReference type="STRING" id="641691.SAMN05421636_103382"/>
<sequence length="240" mass="26075">MLIEVCANSLQSAINAEKAGAHRIELCSELAVGGITPSYGLLKAIREKITIPVHVLIRPRSGDFTYSNGEFEIMKTDIETCINMGFKGIVSGVLKKDFTLDVERTKILIEASGDLSFTFHRAFDWVQHPLEALAKLESLGVDCILTSGQQNSAEEGIALLTELHQKAAVITIMPGGGIKPENITIFKDKGFGAAHLSGSKFVKTLPIHPKISMNSPSFLKDDEISVSKLETLQKIVNAVK</sequence>
<proteinExistence type="inferred from homology"/>
<dbReference type="RefSeq" id="WP_091867178.1">
    <property type="nucleotide sequence ID" value="NZ_FNAO01000003.1"/>
</dbReference>
<dbReference type="AlphaFoldDB" id="A0A1G7AHG7"/>
<comment type="caution">
    <text evidence="2">Once thought to be involved in copper homeostasis, experiments in E.coli have shown this is not the case.</text>
</comment>
<dbReference type="SUPFAM" id="SSF110395">
    <property type="entry name" value="CutC-like"/>
    <property type="match status" value="1"/>
</dbReference>
<name>A0A1G7AHG7_9FLAO</name>
<dbReference type="Pfam" id="PF03932">
    <property type="entry name" value="CutC"/>
    <property type="match status" value="1"/>
</dbReference>
<dbReference type="GO" id="GO:0005507">
    <property type="term" value="F:copper ion binding"/>
    <property type="evidence" value="ECO:0007669"/>
    <property type="project" value="TreeGrafter"/>
</dbReference>
<dbReference type="PANTHER" id="PTHR12598:SF0">
    <property type="entry name" value="COPPER HOMEOSTASIS PROTEIN CUTC HOMOLOG"/>
    <property type="match status" value="1"/>
</dbReference>
<keyword evidence="2" id="KW-0963">Cytoplasm</keyword>
<dbReference type="Proteomes" id="UP000199109">
    <property type="component" value="Unassembled WGS sequence"/>
</dbReference>
<dbReference type="Gene3D" id="3.20.20.380">
    <property type="entry name" value="Copper homeostasis (CutC) domain"/>
    <property type="match status" value="1"/>
</dbReference>
<evidence type="ECO:0000256" key="2">
    <source>
        <dbReference type="HAMAP-Rule" id="MF_00795"/>
    </source>
</evidence>
<protein>
    <recommendedName>
        <fullName evidence="2">PF03932 family protein CutC</fullName>
    </recommendedName>
</protein>
<dbReference type="InterPro" id="IPR036822">
    <property type="entry name" value="CutC-like_dom_sf"/>
</dbReference>
<reference evidence="3 4" key="1">
    <citation type="submission" date="2016-10" db="EMBL/GenBank/DDBJ databases">
        <authorList>
            <person name="de Groot N.N."/>
        </authorList>
    </citation>
    <scope>NUCLEOTIDE SEQUENCE [LARGE SCALE GENOMIC DNA]</scope>
    <source>
        <strain evidence="3 4">DSM 23421</strain>
    </source>
</reference>
<dbReference type="OrthoDB" id="9815677at2"/>
<dbReference type="HAMAP" id="MF_00795">
    <property type="entry name" value="CutC"/>
    <property type="match status" value="1"/>
</dbReference>